<dbReference type="InterPro" id="IPR018649">
    <property type="entry name" value="SHOCT"/>
</dbReference>
<evidence type="ECO:0000259" key="5">
    <source>
        <dbReference type="Pfam" id="PF12484"/>
    </source>
</evidence>
<reference evidence="6 7" key="1">
    <citation type="submission" date="2018-05" db="EMBL/GenBank/DDBJ databases">
        <title>Sequencing and annotation of Mycobacterium avium strain 109 (MAC109).</title>
        <authorList>
            <person name="Matern W.M."/>
            <person name="Bader J.S."/>
            <person name="Karakousis P.C."/>
        </authorList>
    </citation>
    <scope>NUCLEOTIDE SEQUENCE [LARGE SCALE GENOMIC DNA]</scope>
    <source>
        <strain evidence="6 7">MAC109</strain>
    </source>
</reference>
<dbReference type="Pfam" id="PF12484">
    <property type="entry name" value="PPE-SVP"/>
    <property type="match status" value="1"/>
</dbReference>
<dbReference type="PANTHER" id="PTHR46766:SF1">
    <property type="entry name" value="GLUTAMINE-RICH PROTEIN 2"/>
    <property type="match status" value="1"/>
</dbReference>
<dbReference type="AlphaFoldDB" id="A0A3B6X8W5"/>
<dbReference type="InterPro" id="IPR000030">
    <property type="entry name" value="PPE_dom"/>
</dbReference>
<organism evidence="6 7">
    <name type="scientific">Mycobacterium avium subsp. hominissuis</name>
    <dbReference type="NCBI Taxonomy" id="439334"/>
    <lineage>
        <taxon>Bacteria</taxon>
        <taxon>Bacillati</taxon>
        <taxon>Actinomycetota</taxon>
        <taxon>Actinomycetes</taxon>
        <taxon>Mycobacteriales</taxon>
        <taxon>Mycobacteriaceae</taxon>
        <taxon>Mycobacterium</taxon>
        <taxon>Mycobacterium avium complex (MAC)</taxon>
    </lineage>
</organism>
<dbReference type="InterPro" id="IPR022171">
    <property type="entry name" value="PPE_C"/>
</dbReference>
<evidence type="ECO:0000259" key="4">
    <source>
        <dbReference type="Pfam" id="PF09851"/>
    </source>
</evidence>
<feature type="domain" description="SHOCT" evidence="4">
    <location>
        <begin position="429"/>
        <end position="456"/>
    </location>
</feature>
<gene>
    <name evidence="6" type="ORF">DFS55_11395</name>
</gene>
<evidence type="ECO:0000313" key="6">
    <source>
        <dbReference type="EMBL" id="AXO23118.1"/>
    </source>
</evidence>
<evidence type="ECO:0000259" key="3">
    <source>
        <dbReference type="Pfam" id="PF00823"/>
    </source>
</evidence>
<dbReference type="EMBL" id="CP029332">
    <property type="protein sequence ID" value="AXO23118.1"/>
    <property type="molecule type" value="Genomic_DNA"/>
</dbReference>
<accession>A0A3B6X8W5</accession>
<proteinExistence type="inferred from homology"/>
<dbReference type="SUPFAM" id="SSF140459">
    <property type="entry name" value="PE/PPE dimer-like"/>
    <property type="match status" value="1"/>
</dbReference>
<feature type="domain" description="PPE" evidence="3">
    <location>
        <begin position="2"/>
        <end position="165"/>
    </location>
</feature>
<evidence type="ECO:0000256" key="1">
    <source>
        <dbReference type="ARBA" id="ARBA00010652"/>
    </source>
</evidence>
<protein>
    <submittedName>
        <fullName evidence="6">PPE domain-containing protein</fullName>
    </submittedName>
</protein>
<dbReference type="PANTHER" id="PTHR46766">
    <property type="entry name" value="GLUTAMINE-RICH PROTEIN 2"/>
    <property type="match status" value="1"/>
</dbReference>
<dbReference type="FunFam" id="1.20.1260.20:FF:000001">
    <property type="entry name" value="PPE family protein PPE41"/>
    <property type="match status" value="1"/>
</dbReference>
<feature type="domain" description="PPE family C-terminal" evidence="5">
    <location>
        <begin position="313"/>
        <end position="387"/>
    </location>
</feature>
<dbReference type="Pfam" id="PF09851">
    <property type="entry name" value="SHOCT"/>
    <property type="match status" value="1"/>
</dbReference>
<feature type="compositionally biased region" description="Basic and acidic residues" evidence="2">
    <location>
        <begin position="389"/>
        <end position="410"/>
    </location>
</feature>
<comment type="similarity">
    <text evidence="1">Belongs to the mycobacterial PPE family.</text>
</comment>
<dbReference type="Gene3D" id="1.20.1260.20">
    <property type="entry name" value="PPE superfamily"/>
    <property type="match status" value="1"/>
</dbReference>
<feature type="region of interest" description="Disordered" evidence="2">
    <location>
        <begin position="170"/>
        <end position="189"/>
    </location>
</feature>
<feature type="compositionally biased region" description="Low complexity" evidence="2">
    <location>
        <begin position="180"/>
        <end position="189"/>
    </location>
</feature>
<name>A0A3B6X8W5_MYCAV</name>
<sequence length="458" mass="45928">MDFAVLPPEVNSARMYAGPGSGPMLAAAMAWDELAAALQSTADSYQAEITALTSGPWVGPSAAAMTAAIAPYLEWMRTTGAQAEEAATQARAAAFAYETAFAETVPPPVITANRTLLASLVATNFLGQNTPAIATTETEYAEMWARDTAAMFGYAGSTASATRLTPFAEPDQTTNSGADQSGAVAQATGAAAGSTRNAVTQQSLSAVPNMLTRAAVTPGAIDPSSVTDVLGVESDLITVFLNGPASVAGLGVVTPFGTTTLPFNIAGALTGFHTDDIVSGWAGVQSWPGAGAVPPSPFPVVTNPAGGFGTLASAGLGEANTVGGLSVPPGWTAAAPAIRPAALALPATSAGAAAEAAAAAAPGGTGSLFGEMAVASMAGRAMAGTSALGRERTRAETPKSPRDPNKKDKTNAPAIAPQVSPVGAINIAAELRELASLRDAGILTQQEFDEQRMRLLPT</sequence>
<dbReference type="GO" id="GO:0052572">
    <property type="term" value="P:response to host immune response"/>
    <property type="evidence" value="ECO:0007669"/>
    <property type="project" value="TreeGrafter"/>
</dbReference>
<dbReference type="Proteomes" id="UP000259236">
    <property type="component" value="Chromosome"/>
</dbReference>
<dbReference type="RefSeq" id="WP_031354384.1">
    <property type="nucleotide sequence ID" value="NZ_BDMX01000068.1"/>
</dbReference>
<dbReference type="InterPro" id="IPR038332">
    <property type="entry name" value="PPE_sf"/>
</dbReference>
<feature type="region of interest" description="Disordered" evidence="2">
    <location>
        <begin position="384"/>
        <end position="417"/>
    </location>
</feature>
<dbReference type="Pfam" id="PF00823">
    <property type="entry name" value="PPE"/>
    <property type="match status" value="1"/>
</dbReference>
<evidence type="ECO:0000313" key="7">
    <source>
        <dbReference type="Proteomes" id="UP000259236"/>
    </source>
</evidence>
<evidence type="ECO:0000256" key="2">
    <source>
        <dbReference type="SAM" id="MobiDB-lite"/>
    </source>
</evidence>